<keyword evidence="8" id="KW-1185">Reference proteome</keyword>
<dbReference type="Pfam" id="PF23562">
    <property type="entry name" value="AMP-binding_C_3"/>
    <property type="match status" value="1"/>
</dbReference>
<dbReference type="PANTHER" id="PTHR43272">
    <property type="entry name" value="LONG-CHAIN-FATTY-ACID--COA LIGASE"/>
    <property type="match status" value="1"/>
</dbReference>
<proteinExistence type="inferred from homology"/>
<comment type="caution">
    <text evidence="7">The sequence shown here is derived from an EMBL/GenBank/DDBJ whole genome shotgun (WGS) entry which is preliminary data.</text>
</comment>
<dbReference type="PANTHER" id="PTHR43272:SF32">
    <property type="entry name" value="AMP-DEPENDENT SYNTHETASE_LIGASE DOMAIN-CONTAINING PROTEIN"/>
    <property type="match status" value="1"/>
</dbReference>
<organism evidence="7 8">
    <name type="scientific">Mycolicibacterium holsaticum</name>
    <dbReference type="NCBI Taxonomy" id="152142"/>
    <lineage>
        <taxon>Bacteria</taxon>
        <taxon>Bacillati</taxon>
        <taxon>Actinomycetota</taxon>
        <taxon>Actinomycetes</taxon>
        <taxon>Mycobacteriales</taxon>
        <taxon>Mycobacteriaceae</taxon>
        <taxon>Mycolicibacterium</taxon>
    </lineage>
</organism>
<dbReference type="PROSITE" id="PS00455">
    <property type="entry name" value="AMP_BINDING"/>
    <property type="match status" value="1"/>
</dbReference>
<evidence type="ECO:0000259" key="6">
    <source>
        <dbReference type="Pfam" id="PF00501"/>
    </source>
</evidence>
<comment type="similarity">
    <text evidence="1">Belongs to the ATP-dependent AMP-binding enzyme family.</text>
</comment>
<dbReference type="InterPro" id="IPR020845">
    <property type="entry name" value="AMP-binding_CS"/>
</dbReference>
<accession>A0A1E3S4L0</accession>
<feature type="domain" description="AMP-dependent synthetase/ligase" evidence="6">
    <location>
        <begin position="11"/>
        <end position="374"/>
    </location>
</feature>
<keyword evidence="4" id="KW-0443">Lipid metabolism</keyword>
<keyword evidence="3" id="KW-0276">Fatty acid metabolism</keyword>
<dbReference type="Proteomes" id="UP000094243">
    <property type="component" value="Unassembled WGS sequence"/>
</dbReference>
<dbReference type="GO" id="GO:0016020">
    <property type="term" value="C:membrane"/>
    <property type="evidence" value="ECO:0007669"/>
    <property type="project" value="TreeGrafter"/>
</dbReference>
<dbReference type="EMBL" id="MIGZ01000002">
    <property type="protein sequence ID" value="ODQ96537.1"/>
    <property type="molecule type" value="Genomic_DNA"/>
</dbReference>
<evidence type="ECO:0000256" key="3">
    <source>
        <dbReference type="ARBA" id="ARBA00022832"/>
    </source>
</evidence>
<dbReference type="InterPro" id="IPR042099">
    <property type="entry name" value="ANL_N_sf"/>
</dbReference>
<dbReference type="OrthoDB" id="9803968at2"/>
<evidence type="ECO:0000256" key="5">
    <source>
        <dbReference type="ARBA" id="ARBA00032875"/>
    </source>
</evidence>
<dbReference type="Gene3D" id="3.40.50.12780">
    <property type="entry name" value="N-terminal domain of ligase-like"/>
    <property type="match status" value="1"/>
</dbReference>
<dbReference type="GO" id="GO:0004467">
    <property type="term" value="F:long-chain fatty acid-CoA ligase activity"/>
    <property type="evidence" value="ECO:0007669"/>
    <property type="project" value="TreeGrafter"/>
</dbReference>
<dbReference type="Pfam" id="PF00501">
    <property type="entry name" value="AMP-binding"/>
    <property type="match status" value="1"/>
</dbReference>
<reference evidence="8" key="1">
    <citation type="submission" date="2016-09" db="EMBL/GenBank/DDBJ databases">
        <authorList>
            <person name="Greninger A.L."/>
            <person name="Jerome K.R."/>
            <person name="Mcnair B."/>
            <person name="Wallis C."/>
            <person name="Fang F."/>
        </authorList>
    </citation>
    <scope>NUCLEOTIDE SEQUENCE [LARGE SCALE GENOMIC DNA]</scope>
    <source>
        <strain evidence="8">M7</strain>
    </source>
</reference>
<evidence type="ECO:0000256" key="2">
    <source>
        <dbReference type="ARBA" id="ARBA00022598"/>
    </source>
</evidence>
<dbReference type="AlphaFoldDB" id="A0A1E3S4L0"/>
<evidence type="ECO:0000256" key="1">
    <source>
        <dbReference type="ARBA" id="ARBA00006432"/>
    </source>
</evidence>
<sequence length="548" mass="59696">MTAPRTLPEAFQRVVAKQRDLVALRTPGDEVTYTWGQYADAVRRIAGGLAALGVRRGDTVAAMLTNRPEFHLTETAATHLGAATFSIYNTNPPEQIRYVVDHSGAKIVITERQFADRVRTAGSSVEHVLVVDDSDLERLESPAGFDFDARWREVEPSDVLCLIYTSGTTGPPKGVEHTHASMLAQATAVEALFPMQGDDTAVSFLPSAHAVDRAFNHYLAARYGFQVTDIADPRQLLAALVELRPTTLAAVPRTWEKLKMAVDARMREDPRLAAAFTERRPEAAAEIRSALGLDRLRWSMSGGAPIAQHVFEFLQRLGLPISEAWGMSECGVATAMPAAKSRLNTAGKALTGVELRLDEQGQLLVRAPFLMRGYRNDPSKTAEAIDPDGWLHTGDLARIDVDGYVRIIGRQKELIINASGKNMSPSNIENTIAAESPLIGTITAIGDKRPYNVALITLDPQTAPAYAAELGLAADPRVLATDARIIATIQQAVDGGNAKLSRIEQIKKFTILPVYWLPGGDEMTPTLKLKRDPIAAKYAARIESLYDT</sequence>
<evidence type="ECO:0000313" key="7">
    <source>
        <dbReference type="EMBL" id="ODQ96537.1"/>
    </source>
</evidence>
<dbReference type="CDD" id="cd05907">
    <property type="entry name" value="VL_LC_FACS_like"/>
    <property type="match status" value="1"/>
</dbReference>
<dbReference type="RefSeq" id="WP_069403283.1">
    <property type="nucleotide sequence ID" value="NZ_MIGZ01000002.1"/>
</dbReference>
<keyword evidence="2" id="KW-0436">Ligase</keyword>
<dbReference type="SUPFAM" id="SSF56801">
    <property type="entry name" value="Acetyl-CoA synthetase-like"/>
    <property type="match status" value="1"/>
</dbReference>
<protein>
    <recommendedName>
        <fullName evidence="5">Acyl-CoA synthetase</fullName>
    </recommendedName>
</protein>
<gene>
    <name evidence="7" type="ORF">BHQ17_00595</name>
</gene>
<name>A0A1E3S4L0_9MYCO</name>
<evidence type="ECO:0000313" key="8">
    <source>
        <dbReference type="Proteomes" id="UP000094243"/>
    </source>
</evidence>
<evidence type="ECO:0000256" key="4">
    <source>
        <dbReference type="ARBA" id="ARBA00023098"/>
    </source>
</evidence>
<dbReference type="InterPro" id="IPR000873">
    <property type="entry name" value="AMP-dep_synth/lig_dom"/>
</dbReference>